<feature type="transmembrane region" description="Helical" evidence="1">
    <location>
        <begin position="103"/>
        <end position="121"/>
    </location>
</feature>
<evidence type="ECO:0008006" key="4">
    <source>
        <dbReference type="Google" id="ProtNLM"/>
    </source>
</evidence>
<name>A0A2T8HYH9_9RHOB</name>
<dbReference type="OrthoDB" id="199424at2"/>
<feature type="transmembrane region" description="Helical" evidence="1">
    <location>
        <begin position="71"/>
        <end position="91"/>
    </location>
</feature>
<evidence type="ECO:0000313" key="2">
    <source>
        <dbReference type="EMBL" id="PVH30477.1"/>
    </source>
</evidence>
<accession>A0A2T8HYH9</accession>
<keyword evidence="3" id="KW-1185">Reference proteome</keyword>
<dbReference type="EMBL" id="QDKM01000001">
    <property type="protein sequence ID" value="PVH30477.1"/>
    <property type="molecule type" value="Genomic_DNA"/>
</dbReference>
<keyword evidence="1" id="KW-0812">Transmembrane</keyword>
<keyword evidence="1" id="KW-1133">Transmembrane helix</keyword>
<evidence type="ECO:0000313" key="3">
    <source>
        <dbReference type="Proteomes" id="UP000245911"/>
    </source>
</evidence>
<sequence>MSTSPSGWEGILDQGEEILWQGQPDDAIIWTDLISPQTFMGLFFCGFSAFWLTGVWAILGSMDQAGALGLMFLLFPIVGVIFFGTGLYMLGGRLFWDVYLRRHTWYTLTTEAAYIATAPLGKRRLKRYAYSEMSQLSLDDGQPGTIWFAEELRSYRSHSKSGRGRTRTARIPIGFRRIGDARAVYRLLRDHRDQSTSASAPTP</sequence>
<dbReference type="RefSeq" id="WP_116556894.1">
    <property type="nucleotide sequence ID" value="NZ_QDKM01000001.1"/>
</dbReference>
<protein>
    <recommendedName>
        <fullName evidence="4">Aspartate carbamoyltransferase catalytic subunit</fullName>
    </recommendedName>
</protein>
<dbReference type="AlphaFoldDB" id="A0A2T8HYH9"/>
<reference evidence="2 3" key="1">
    <citation type="submission" date="2018-04" db="EMBL/GenBank/DDBJ databases">
        <title>Pararhodobacter oceanense sp. nov., isolated from marine intertidal sediment.</title>
        <authorList>
            <person name="Wang X.-L."/>
            <person name="Du Z.-J."/>
        </authorList>
    </citation>
    <scope>NUCLEOTIDE SEQUENCE [LARGE SCALE GENOMIC DNA]</scope>
    <source>
        <strain evidence="2 3">AM505</strain>
    </source>
</reference>
<gene>
    <name evidence="2" type="ORF">DDE20_02755</name>
</gene>
<keyword evidence="1" id="KW-0472">Membrane</keyword>
<proteinExistence type="predicted"/>
<dbReference type="Proteomes" id="UP000245911">
    <property type="component" value="Unassembled WGS sequence"/>
</dbReference>
<organism evidence="2 3">
    <name type="scientific">Pararhodobacter oceanensis</name>
    <dbReference type="NCBI Taxonomy" id="2172121"/>
    <lineage>
        <taxon>Bacteria</taxon>
        <taxon>Pseudomonadati</taxon>
        <taxon>Pseudomonadota</taxon>
        <taxon>Alphaproteobacteria</taxon>
        <taxon>Rhodobacterales</taxon>
        <taxon>Paracoccaceae</taxon>
        <taxon>Pararhodobacter</taxon>
    </lineage>
</organism>
<evidence type="ECO:0000256" key="1">
    <source>
        <dbReference type="SAM" id="Phobius"/>
    </source>
</evidence>
<feature type="transmembrane region" description="Helical" evidence="1">
    <location>
        <begin position="39"/>
        <end position="59"/>
    </location>
</feature>
<comment type="caution">
    <text evidence="2">The sequence shown here is derived from an EMBL/GenBank/DDBJ whole genome shotgun (WGS) entry which is preliminary data.</text>
</comment>